<comment type="subcellular location">
    <subcellularLocation>
        <location evidence="1">Membrane</location>
        <topology evidence="1">Multi-pass membrane protein</topology>
    </subcellularLocation>
</comment>
<dbReference type="SMART" id="SM00100">
    <property type="entry name" value="cNMP"/>
    <property type="match status" value="1"/>
</dbReference>
<keyword evidence="3 8" id="KW-0812">Transmembrane</keyword>
<dbReference type="GO" id="GO:0005886">
    <property type="term" value="C:plasma membrane"/>
    <property type="evidence" value="ECO:0007669"/>
    <property type="project" value="TreeGrafter"/>
</dbReference>
<dbReference type="PROSITE" id="PS50042">
    <property type="entry name" value="CNMP_BINDING_3"/>
    <property type="match status" value="1"/>
</dbReference>
<dbReference type="Pfam" id="PF00520">
    <property type="entry name" value="Ion_trans"/>
    <property type="match status" value="1"/>
</dbReference>
<sequence>MEELYSIRNGDKKRQNMILNNNFIESKDQSDSQNVNIDNDGLQNITNQIDISLADSNNQSIKYSEKSLFSNNNSLNQLKNQENQLEINIHQNINYNQQLKNQKQQYEPKQQKNFDKKKFSLVDDKASSYDILRSQDTKHIDYPSKIVKWRYFILLKFKPFLDLLNYGIPTFEQEKDISQNYLRYGFKYDFIVIVPYFLIKSTDLQYADIILLLRTNKIFRLGNDLFYKWCQNEKKQAIFNLVRLVFIVIFVSHFMGCIFVFFAYIEEDSYGIENTWLKQYQETSRYQEKWYEDYVVSLYWAVITMITVGYDAFLRALALHMKEKRFGPQTIISDNTTENSLYFVMDGTVSIYNLNIDLKKQSRKLLKIAGKNEIFNELRFLNDCTENLEIESNEMVEITYITKYDFLVQLKNFPLDYERYRQINDQLCVQQIYKGLSLKCDICASHMHTTNNCCFIHYTESKEKIIKQNSFKNREQMRNISFKRLDKAILIQDYLKEVVLQYIIDNDEASEDETLEKIQNILNYQNEYEQFNQEIQNQCNPQSQLKRFKKLDIRELIQSKQLISEGLQNNGIIISKDKEHREKRKSETQENILNMWRNQQSQKKSHSYQVDTSKNHSNYDSQHNQSQRHQKILTATNLQSSQSRIESLNHINQSKSGKEGNHIKKIMKKLQNDAQSKNNSNNQINQMNSIQITEESQNQNSDNEYNDNINKANSWQKNLTNINSSFDQKQEQLFKTNNQFRQIFKNQQNLTQSISTHKDNSKSQAKREKQNQIMNSFVNSLKSLRSKRLKNTSKPNTTISQDKTETLLQNNSYGIKSKNEYFFNSDTNNINDYKNFTENTNNFFLKSKWTSHTDMYQFFILPEFDICKNFKIYYPHNNCSVILEKFLNCQKKKYKVDFSNRENRKAKDKQKLQALVLKKKKSYSKMVMSKPMHRKIHNNLTQIKQANLSNQNN</sequence>
<feature type="region of interest" description="Disordered" evidence="7">
    <location>
        <begin position="748"/>
        <end position="774"/>
    </location>
</feature>
<keyword evidence="4 8" id="KW-1133">Transmembrane helix</keyword>
<dbReference type="PANTHER" id="PTHR10217:SF435">
    <property type="entry name" value="POTASSIUM VOLTAGE-GATED CHANNEL PROTEIN EAG"/>
    <property type="match status" value="1"/>
</dbReference>
<dbReference type="InterPro" id="IPR005821">
    <property type="entry name" value="Ion_trans_dom"/>
</dbReference>
<dbReference type="Proteomes" id="UP000054937">
    <property type="component" value="Unassembled WGS sequence"/>
</dbReference>
<keyword evidence="6 8" id="KW-0472">Membrane</keyword>
<keyword evidence="5" id="KW-0406">Ion transport</keyword>
<dbReference type="InterPro" id="IPR000595">
    <property type="entry name" value="cNMP-bd_dom"/>
</dbReference>
<keyword evidence="11" id="KW-1185">Reference proteome</keyword>
<accession>A0A0V0QU09</accession>
<evidence type="ECO:0000256" key="8">
    <source>
        <dbReference type="SAM" id="Phobius"/>
    </source>
</evidence>
<name>A0A0V0QU09_PSEPJ</name>
<feature type="transmembrane region" description="Helical" evidence="8">
    <location>
        <begin position="241"/>
        <end position="265"/>
    </location>
</feature>
<feature type="compositionally biased region" description="Basic and acidic residues" evidence="7">
    <location>
        <begin position="756"/>
        <end position="770"/>
    </location>
</feature>
<evidence type="ECO:0000256" key="1">
    <source>
        <dbReference type="ARBA" id="ARBA00004141"/>
    </source>
</evidence>
<dbReference type="OMA" id="DICASHM"/>
<keyword evidence="2" id="KW-0813">Transport</keyword>
<dbReference type="GO" id="GO:0042391">
    <property type="term" value="P:regulation of membrane potential"/>
    <property type="evidence" value="ECO:0007669"/>
    <property type="project" value="TreeGrafter"/>
</dbReference>
<dbReference type="InterPro" id="IPR050818">
    <property type="entry name" value="KCNH_animal-type"/>
</dbReference>
<feature type="transmembrane region" description="Helical" evidence="8">
    <location>
        <begin position="298"/>
        <end position="318"/>
    </location>
</feature>
<dbReference type="OrthoDB" id="327752at2759"/>
<dbReference type="Gene3D" id="1.10.287.70">
    <property type="match status" value="1"/>
</dbReference>
<dbReference type="InParanoid" id="A0A0V0QU09"/>
<evidence type="ECO:0000256" key="4">
    <source>
        <dbReference type="ARBA" id="ARBA00022989"/>
    </source>
</evidence>
<dbReference type="GO" id="GO:0005249">
    <property type="term" value="F:voltage-gated potassium channel activity"/>
    <property type="evidence" value="ECO:0007669"/>
    <property type="project" value="TreeGrafter"/>
</dbReference>
<dbReference type="InterPro" id="IPR018490">
    <property type="entry name" value="cNMP-bd_dom_sf"/>
</dbReference>
<dbReference type="InterPro" id="IPR014710">
    <property type="entry name" value="RmlC-like_jellyroll"/>
</dbReference>
<proteinExistence type="predicted"/>
<feature type="domain" description="Cyclic nucleotide-binding" evidence="9">
    <location>
        <begin position="329"/>
        <end position="406"/>
    </location>
</feature>
<evidence type="ECO:0000313" key="11">
    <source>
        <dbReference type="Proteomes" id="UP000054937"/>
    </source>
</evidence>
<evidence type="ECO:0000259" key="9">
    <source>
        <dbReference type="PROSITE" id="PS50042"/>
    </source>
</evidence>
<evidence type="ECO:0000256" key="2">
    <source>
        <dbReference type="ARBA" id="ARBA00022448"/>
    </source>
</evidence>
<evidence type="ECO:0000256" key="7">
    <source>
        <dbReference type="SAM" id="MobiDB-lite"/>
    </source>
</evidence>
<reference evidence="10 11" key="1">
    <citation type="journal article" date="2015" name="Sci. Rep.">
        <title>Genome of the facultative scuticociliatosis pathogen Pseudocohnilembus persalinus provides insight into its virulence through horizontal gene transfer.</title>
        <authorList>
            <person name="Xiong J."/>
            <person name="Wang G."/>
            <person name="Cheng J."/>
            <person name="Tian M."/>
            <person name="Pan X."/>
            <person name="Warren A."/>
            <person name="Jiang C."/>
            <person name="Yuan D."/>
            <person name="Miao W."/>
        </authorList>
    </citation>
    <scope>NUCLEOTIDE SEQUENCE [LARGE SCALE GENOMIC DNA]</scope>
    <source>
        <strain evidence="10">36N120E</strain>
    </source>
</reference>
<feature type="compositionally biased region" description="Polar residues" evidence="7">
    <location>
        <begin position="597"/>
        <end position="625"/>
    </location>
</feature>
<evidence type="ECO:0000256" key="3">
    <source>
        <dbReference type="ARBA" id="ARBA00022692"/>
    </source>
</evidence>
<feature type="region of interest" description="Disordered" evidence="7">
    <location>
        <begin position="597"/>
        <end position="630"/>
    </location>
</feature>
<dbReference type="CDD" id="cd00038">
    <property type="entry name" value="CAP_ED"/>
    <property type="match status" value="1"/>
</dbReference>
<dbReference type="AlphaFoldDB" id="A0A0V0QU09"/>
<comment type="caution">
    <text evidence="10">The sequence shown here is derived from an EMBL/GenBank/DDBJ whole genome shotgun (WGS) entry which is preliminary data.</text>
</comment>
<organism evidence="10 11">
    <name type="scientific">Pseudocohnilembus persalinus</name>
    <name type="common">Ciliate</name>
    <dbReference type="NCBI Taxonomy" id="266149"/>
    <lineage>
        <taxon>Eukaryota</taxon>
        <taxon>Sar</taxon>
        <taxon>Alveolata</taxon>
        <taxon>Ciliophora</taxon>
        <taxon>Intramacronucleata</taxon>
        <taxon>Oligohymenophorea</taxon>
        <taxon>Scuticociliatia</taxon>
        <taxon>Philasterida</taxon>
        <taxon>Pseudocohnilembidae</taxon>
        <taxon>Pseudocohnilembus</taxon>
    </lineage>
</organism>
<dbReference type="EMBL" id="LDAU01000105">
    <property type="protein sequence ID" value="KRX05691.1"/>
    <property type="molecule type" value="Genomic_DNA"/>
</dbReference>
<dbReference type="PANTHER" id="PTHR10217">
    <property type="entry name" value="VOLTAGE AND LIGAND GATED POTASSIUM CHANNEL"/>
    <property type="match status" value="1"/>
</dbReference>
<evidence type="ECO:0000256" key="5">
    <source>
        <dbReference type="ARBA" id="ARBA00023065"/>
    </source>
</evidence>
<gene>
    <name evidence="10" type="ORF">PPERSA_09831</name>
</gene>
<evidence type="ECO:0000256" key="6">
    <source>
        <dbReference type="ARBA" id="ARBA00023136"/>
    </source>
</evidence>
<evidence type="ECO:0000313" key="10">
    <source>
        <dbReference type="EMBL" id="KRX05691.1"/>
    </source>
</evidence>
<dbReference type="Gene3D" id="2.60.120.10">
    <property type="entry name" value="Jelly Rolls"/>
    <property type="match status" value="1"/>
</dbReference>
<dbReference type="SUPFAM" id="SSF51206">
    <property type="entry name" value="cAMP-binding domain-like"/>
    <property type="match status" value="1"/>
</dbReference>
<protein>
    <submittedName>
        <fullName evidence="10">Cyclic nucleotide-binding protein</fullName>
    </submittedName>
</protein>
<dbReference type="SUPFAM" id="SSF81324">
    <property type="entry name" value="Voltage-gated potassium channels"/>
    <property type="match status" value="1"/>
</dbReference>